<accession>A0A0B7B8E2</accession>
<dbReference type="SUPFAM" id="SSF51445">
    <property type="entry name" value="(Trans)glycosidases"/>
    <property type="match status" value="1"/>
</dbReference>
<gene>
    <name evidence="4" type="primary">ORF171863</name>
</gene>
<reference evidence="4" key="1">
    <citation type="submission" date="2014-12" db="EMBL/GenBank/DDBJ databases">
        <title>Insight into the proteome of Arion vulgaris.</title>
        <authorList>
            <person name="Aradska J."/>
            <person name="Bulat T."/>
            <person name="Smidak R."/>
            <person name="Sarate P."/>
            <person name="Gangsoo J."/>
            <person name="Sialana F."/>
            <person name="Bilban M."/>
            <person name="Lubec G."/>
        </authorList>
    </citation>
    <scope>NUCLEOTIDE SEQUENCE</scope>
    <source>
        <tissue evidence="4">Skin</tissue>
    </source>
</reference>
<dbReference type="PANTHER" id="PTHR15172">
    <property type="entry name" value="GALACTOCEREBROSIDASE"/>
    <property type="match status" value="1"/>
</dbReference>
<dbReference type="GO" id="GO:0006683">
    <property type="term" value="P:galactosylceramide catabolic process"/>
    <property type="evidence" value="ECO:0007669"/>
    <property type="project" value="InterPro"/>
</dbReference>
<feature type="chain" id="PRO_5002112008" description="Glycosyl hydrolase family 59 catalytic domain-containing protein" evidence="2">
    <location>
        <begin position="21"/>
        <end position="357"/>
    </location>
</feature>
<dbReference type="InterPro" id="IPR017853">
    <property type="entry name" value="GH"/>
</dbReference>
<dbReference type="InterPro" id="IPR049161">
    <property type="entry name" value="GH59_cat"/>
</dbReference>
<protein>
    <recommendedName>
        <fullName evidence="3">Glycosyl hydrolase family 59 catalytic domain-containing protein</fullName>
    </recommendedName>
</protein>
<feature type="active site" description="Proton donor/acceptor" evidence="1">
    <location>
        <position position="178"/>
    </location>
</feature>
<organism evidence="4">
    <name type="scientific">Arion vulgaris</name>
    <dbReference type="NCBI Taxonomy" id="1028688"/>
    <lineage>
        <taxon>Eukaryota</taxon>
        <taxon>Metazoa</taxon>
        <taxon>Spiralia</taxon>
        <taxon>Lophotrochozoa</taxon>
        <taxon>Mollusca</taxon>
        <taxon>Gastropoda</taxon>
        <taxon>Heterobranchia</taxon>
        <taxon>Euthyneura</taxon>
        <taxon>Panpulmonata</taxon>
        <taxon>Eupulmonata</taxon>
        <taxon>Stylommatophora</taxon>
        <taxon>Helicina</taxon>
        <taxon>Arionoidea</taxon>
        <taxon>Arionidae</taxon>
        <taxon>Arion</taxon>
    </lineage>
</organism>
<evidence type="ECO:0000256" key="1">
    <source>
        <dbReference type="PIRSR" id="PIRSR601286-50"/>
    </source>
</evidence>
<sequence>MFGIICIVLIVFLISGVVYGDVYNVNDNIGLGRRFDGIGGLSGGSATSKLLIAYPDKERNEILDYLFKPKFSAALQILKVEIGGDAQASDATEASHMHVEWEENYERGYEWWLMEEAKKRNPNIKLYGLSWNFPGWLGNGTQNPYIDRQKLANYIYKWIWGALVYHSLVIDYIGIWNERYCDLEYLKVLRDTLNSNGFESVQIVATDSWWGEIATVYSEASISAAADILGVHYPGVLSPDSAKLIGKQLWSSEDYSSFNDETGGGCWARILNQNYVQGLMTSTIAWNLIDSYYLNLPWDRDSLMTAREPWSGYYIVESPIWMSAHTTQMTEVGWHYLPHGWCRNVESWWQLCYSSQP</sequence>
<dbReference type="InterPro" id="IPR001286">
    <property type="entry name" value="Glyco_hydro_59"/>
</dbReference>
<evidence type="ECO:0000256" key="2">
    <source>
        <dbReference type="SAM" id="SignalP"/>
    </source>
</evidence>
<dbReference type="EMBL" id="HACG01042729">
    <property type="protein sequence ID" value="CEK89594.1"/>
    <property type="molecule type" value="Transcribed_RNA"/>
</dbReference>
<dbReference type="PANTHER" id="PTHR15172:SF1">
    <property type="entry name" value="GALACTOCEREBROSIDASE"/>
    <property type="match status" value="1"/>
</dbReference>
<dbReference type="GO" id="GO:0005764">
    <property type="term" value="C:lysosome"/>
    <property type="evidence" value="ECO:0007669"/>
    <property type="project" value="TreeGrafter"/>
</dbReference>
<name>A0A0B7B8E2_9EUPU</name>
<proteinExistence type="predicted"/>
<feature type="active site" description="Nucleophile" evidence="1">
    <location>
        <position position="253"/>
    </location>
</feature>
<keyword evidence="2" id="KW-0732">Signal</keyword>
<feature type="domain" description="Glycosyl hydrolase family 59 catalytic" evidence="3">
    <location>
        <begin position="35"/>
        <end position="328"/>
    </location>
</feature>
<dbReference type="PRINTS" id="PR00850">
    <property type="entry name" value="GLHYDRLASE59"/>
</dbReference>
<evidence type="ECO:0000313" key="4">
    <source>
        <dbReference type="EMBL" id="CEK89594.1"/>
    </source>
</evidence>
<dbReference type="AlphaFoldDB" id="A0A0B7B8E2"/>
<dbReference type="GO" id="GO:0016020">
    <property type="term" value="C:membrane"/>
    <property type="evidence" value="ECO:0007669"/>
    <property type="project" value="GOC"/>
</dbReference>
<dbReference type="GO" id="GO:0004336">
    <property type="term" value="F:galactosylceramidase activity"/>
    <property type="evidence" value="ECO:0007669"/>
    <property type="project" value="InterPro"/>
</dbReference>
<dbReference type="Pfam" id="PF02057">
    <property type="entry name" value="Glyco_hydro_59"/>
    <property type="match status" value="1"/>
</dbReference>
<feature type="signal peptide" evidence="2">
    <location>
        <begin position="1"/>
        <end position="20"/>
    </location>
</feature>
<evidence type="ECO:0000259" key="3">
    <source>
        <dbReference type="Pfam" id="PF02057"/>
    </source>
</evidence>
<dbReference type="Gene3D" id="3.20.20.80">
    <property type="entry name" value="Glycosidases"/>
    <property type="match status" value="1"/>
</dbReference>